<dbReference type="Proteomes" id="UP000576792">
    <property type="component" value="Unassembled WGS sequence"/>
</dbReference>
<dbReference type="AlphaFoldDB" id="A0A846S4Q9"/>
<name>A0A846S4Q9_9MICO</name>
<gene>
    <name evidence="2" type="ORF">BKA07_001527</name>
</gene>
<feature type="compositionally biased region" description="Low complexity" evidence="1">
    <location>
        <begin position="34"/>
        <end position="54"/>
    </location>
</feature>
<evidence type="ECO:0000313" key="3">
    <source>
        <dbReference type="Proteomes" id="UP000576792"/>
    </source>
</evidence>
<organism evidence="2 3">
    <name type="scientific">Brevibacterium marinum</name>
    <dbReference type="NCBI Taxonomy" id="418643"/>
    <lineage>
        <taxon>Bacteria</taxon>
        <taxon>Bacillati</taxon>
        <taxon>Actinomycetota</taxon>
        <taxon>Actinomycetes</taxon>
        <taxon>Micrococcales</taxon>
        <taxon>Brevibacteriaceae</taxon>
        <taxon>Brevibacterium</taxon>
    </lineage>
</organism>
<protein>
    <recommendedName>
        <fullName evidence="4">Gas vesicle synthesis protein GvpO</fullName>
    </recommendedName>
</protein>
<accession>A0A846S4Q9</accession>
<dbReference type="EMBL" id="JAATJN010000001">
    <property type="protein sequence ID" value="NJC56492.1"/>
    <property type="molecule type" value="Genomic_DNA"/>
</dbReference>
<dbReference type="Pfam" id="PF05800">
    <property type="entry name" value="GvpO"/>
    <property type="match status" value="1"/>
</dbReference>
<feature type="region of interest" description="Disordered" evidence="1">
    <location>
        <begin position="1"/>
        <end position="75"/>
    </location>
</feature>
<sequence length="155" mass="17019">MSDQASTEEKPADDKKVSADRQAEQGSDEKRSPRQASSGASSHRSSSAESSSRTRPTRSKTKETKNGAAGGRVSAVHAVKKAVEQFSTLSGRAPESVVGTRWDEDHWAVRLEVVESRRIPDTADLLAEYDVELDAQGELLSYSRQDRYVRGRPTE</sequence>
<reference evidence="2 3" key="1">
    <citation type="submission" date="2020-03" db="EMBL/GenBank/DDBJ databases">
        <title>Sequencing the genomes of 1000 actinobacteria strains.</title>
        <authorList>
            <person name="Klenk H.-P."/>
        </authorList>
    </citation>
    <scope>NUCLEOTIDE SEQUENCE [LARGE SCALE GENOMIC DNA]</scope>
    <source>
        <strain evidence="2 3">DSM 18964</strain>
    </source>
</reference>
<dbReference type="GO" id="GO:0031412">
    <property type="term" value="P:gas vesicle organization"/>
    <property type="evidence" value="ECO:0007669"/>
    <property type="project" value="InterPro"/>
</dbReference>
<evidence type="ECO:0000256" key="1">
    <source>
        <dbReference type="SAM" id="MobiDB-lite"/>
    </source>
</evidence>
<evidence type="ECO:0008006" key="4">
    <source>
        <dbReference type="Google" id="ProtNLM"/>
    </source>
</evidence>
<evidence type="ECO:0000313" key="2">
    <source>
        <dbReference type="EMBL" id="NJC56492.1"/>
    </source>
</evidence>
<keyword evidence="3" id="KW-1185">Reference proteome</keyword>
<dbReference type="RefSeq" id="WP_167950362.1">
    <property type="nucleotide sequence ID" value="NZ_BAAAPQ010000013.1"/>
</dbReference>
<feature type="compositionally biased region" description="Basic and acidic residues" evidence="1">
    <location>
        <begin position="7"/>
        <end position="32"/>
    </location>
</feature>
<proteinExistence type="predicted"/>
<comment type="caution">
    <text evidence="2">The sequence shown here is derived from an EMBL/GenBank/DDBJ whole genome shotgun (WGS) entry which is preliminary data.</text>
</comment>
<dbReference type="InterPro" id="IPR008634">
    <property type="entry name" value="Gas-vesicle_GvpO"/>
</dbReference>